<dbReference type="SUPFAM" id="SSF52206">
    <property type="entry name" value="Hypothetical protein MTH538"/>
    <property type="match status" value="1"/>
</dbReference>
<accession>A0A2H4U616</accession>
<reference evidence="1 2" key="1">
    <citation type="submission" date="2016-10" db="EMBL/GenBank/DDBJ databases">
        <authorList>
            <person name="Varghese N."/>
        </authorList>
    </citation>
    <scope>NUCLEOTIDE SEQUENCE [LARGE SCALE GENOMIC DNA]</scope>
    <source>
        <strain evidence="1 2">KB11</strain>
    </source>
</reference>
<dbReference type="Proteomes" id="UP000232133">
    <property type="component" value="Chromosome"/>
</dbReference>
<name>A0A2H4U616_METSM</name>
<dbReference type="EMBL" id="CP017803">
    <property type="protein sequence ID" value="ATZ59559.1"/>
    <property type="molecule type" value="Genomic_DNA"/>
</dbReference>
<protein>
    <submittedName>
        <fullName evidence="1">Nuclease</fullName>
    </submittedName>
</protein>
<proteinExistence type="predicted"/>
<dbReference type="RefSeq" id="WP_004034066.1">
    <property type="nucleotide sequence ID" value="NZ_AP025586.1"/>
</dbReference>
<dbReference type="InterPro" id="IPR036490">
    <property type="entry name" value="ThsB_TIR-like_sf"/>
</dbReference>
<evidence type="ECO:0000313" key="1">
    <source>
        <dbReference type="EMBL" id="ATZ59559.1"/>
    </source>
</evidence>
<dbReference type="GeneID" id="71695135"/>
<dbReference type="AlphaFoldDB" id="A0A2H4U616"/>
<gene>
    <name evidence="1" type="ORF">BK798_03575</name>
</gene>
<evidence type="ECO:0000313" key="2">
    <source>
        <dbReference type="Proteomes" id="UP000232133"/>
    </source>
</evidence>
<organism evidence="1 2">
    <name type="scientific">Methanobrevibacter smithii</name>
    <dbReference type="NCBI Taxonomy" id="2173"/>
    <lineage>
        <taxon>Archaea</taxon>
        <taxon>Methanobacteriati</taxon>
        <taxon>Methanobacteriota</taxon>
        <taxon>Methanomada group</taxon>
        <taxon>Methanobacteria</taxon>
        <taxon>Methanobacteriales</taxon>
        <taxon>Methanobacteriaceae</taxon>
        <taxon>Methanobrevibacter</taxon>
    </lineage>
</organism>
<sequence>MFEEENDNKIYRLIITNGYDKNREYAKFTEQIYSKTDFLWKESISGSYSTANKEFFEKIDVIILLAGLYNNNKENFNDLIEASKNFDIPIVLVRPHGLEEVPESLEKEASTIVGWNANCIVDAIKNAEEIGRI</sequence>
<dbReference type="Gene3D" id="3.40.50.9200">
    <property type="entry name" value="Hypothetical protein MTH538"/>
    <property type="match status" value="1"/>
</dbReference>